<dbReference type="OMA" id="ARGNCIT"/>
<dbReference type="OrthoDB" id="5243686at2759"/>
<dbReference type="EMBL" id="GG698909">
    <property type="protein sequence ID" value="EEU41392.1"/>
    <property type="molecule type" value="Genomic_DNA"/>
</dbReference>
<proteinExistence type="predicted"/>
<sequence>SSRGRGSSGSQQRAGMSFLFIANKLRIQEPEVDEYHHFIPPRSPDSYLGELPSKVMRYSDGEVSEAWGYHWYRDEQNPAGQLMRLDQGGSYMLDPATGYCVCAEGYKTFAVAACNPLLPIMVADQDPLVYSTSWELLRIFHPPHSRGRSQVVTLESNMGPGGAPVRYVAGRSPSWMPGLLPRTYRSPTAHPPESAGLGGELPIVLGLMALCAEKGPNSNEAINQLFLDRRTWRRNEWRGGDTPRGCEYLLVSSARLRLMTWCVIDPDTAQDDPCAFLVKVFLDPENPASTAESLAGFEWHSAVVRES</sequence>
<dbReference type="AlphaFoldDB" id="C7Z3Z6"/>
<dbReference type="GeneID" id="9678679"/>
<name>C7Z3Z6_FUSV7</name>
<dbReference type="eggNOG" id="ENOG502T6F8">
    <property type="taxonomic scope" value="Eukaryota"/>
</dbReference>
<dbReference type="KEGG" id="nhe:NECHADRAFT_46253"/>
<dbReference type="HOGENOM" id="CLU_070128_0_0_1"/>
<gene>
    <name evidence="1" type="ORF">NECHADRAFT_46253</name>
</gene>
<reference evidence="1 2" key="1">
    <citation type="journal article" date="2009" name="PLoS Genet.">
        <title>The genome of Nectria haematococca: contribution of supernumerary chromosomes to gene expansion.</title>
        <authorList>
            <person name="Coleman J.J."/>
            <person name="Rounsley S.D."/>
            <person name="Rodriguez-Carres M."/>
            <person name="Kuo A."/>
            <person name="Wasmann C.C."/>
            <person name="Grimwood J."/>
            <person name="Schmutz J."/>
            <person name="Taga M."/>
            <person name="White G.J."/>
            <person name="Zhou S."/>
            <person name="Schwartz D.C."/>
            <person name="Freitag M."/>
            <person name="Ma L.J."/>
            <person name="Danchin E.G."/>
            <person name="Henrissat B."/>
            <person name="Coutinho P.M."/>
            <person name="Nelson D.R."/>
            <person name="Straney D."/>
            <person name="Napoli C.A."/>
            <person name="Barker B.M."/>
            <person name="Gribskov M."/>
            <person name="Rep M."/>
            <person name="Kroken S."/>
            <person name="Molnar I."/>
            <person name="Rensing C."/>
            <person name="Kennell J.C."/>
            <person name="Zamora J."/>
            <person name="Farman M.L."/>
            <person name="Selker E.U."/>
            <person name="Salamov A."/>
            <person name="Shapiro H."/>
            <person name="Pangilinan J."/>
            <person name="Lindquist E."/>
            <person name="Lamers C."/>
            <person name="Grigoriev I.V."/>
            <person name="Geiser D.M."/>
            <person name="Covert S.F."/>
            <person name="Temporini E."/>
            <person name="Vanetten H.D."/>
        </authorList>
    </citation>
    <scope>NUCLEOTIDE SEQUENCE [LARGE SCALE GENOMIC DNA]</scope>
    <source>
        <strain evidence="2">ATCC MYA-4622 / CBS 123669 / FGSC 9596 / NRRL 45880 / 77-13-4</strain>
    </source>
</reference>
<protein>
    <submittedName>
        <fullName evidence="1">Uncharacterized protein</fullName>
    </submittedName>
</protein>
<organism evidence="1 2">
    <name type="scientific">Fusarium vanettenii (strain ATCC MYA-4622 / CBS 123669 / FGSC 9596 / NRRL 45880 / 77-13-4)</name>
    <name type="common">Fusarium solani subsp. pisi</name>
    <dbReference type="NCBI Taxonomy" id="660122"/>
    <lineage>
        <taxon>Eukaryota</taxon>
        <taxon>Fungi</taxon>
        <taxon>Dikarya</taxon>
        <taxon>Ascomycota</taxon>
        <taxon>Pezizomycotina</taxon>
        <taxon>Sordariomycetes</taxon>
        <taxon>Hypocreomycetidae</taxon>
        <taxon>Hypocreales</taxon>
        <taxon>Nectriaceae</taxon>
        <taxon>Fusarium</taxon>
        <taxon>Fusarium solani species complex</taxon>
        <taxon>Fusarium vanettenii</taxon>
    </lineage>
</organism>
<dbReference type="VEuPathDB" id="FungiDB:NECHADRAFT_46253"/>
<dbReference type="Proteomes" id="UP000005206">
    <property type="component" value="Chromosome 8"/>
</dbReference>
<accession>C7Z3Z6</accession>
<dbReference type="RefSeq" id="XP_003047105.1">
    <property type="nucleotide sequence ID" value="XM_003047059.1"/>
</dbReference>
<feature type="non-terminal residue" evidence="1">
    <location>
        <position position="1"/>
    </location>
</feature>
<dbReference type="STRING" id="660122.C7Z3Z6"/>
<keyword evidence="2" id="KW-1185">Reference proteome</keyword>
<evidence type="ECO:0000313" key="1">
    <source>
        <dbReference type="EMBL" id="EEU41392.1"/>
    </source>
</evidence>
<evidence type="ECO:0000313" key="2">
    <source>
        <dbReference type="Proteomes" id="UP000005206"/>
    </source>
</evidence>
<dbReference type="InParanoid" id="C7Z3Z6"/>